<reference evidence="2" key="1">
    <citation type="submission" date="2011-04" db="EMBL/GenBank/DDBJ databases">
        <title>The complete genome of Treponema brennaborense DSM 12168.</title>
        <authorList>
            <person name="Lucas S."/>
            <person name="Han J."/>
            <person name="Lapidus A."/>
            <person name="Bruce D."/>
            <person name="Goodwin L."/>
            <person name="Pitluck S."/>
            <person name="Peters L."/>
            <person name="Kyrpides N."/>
            <person name="Mavromatis K."/>
            <person name="Ivanova N."/>
            <person name="Mikhailova N."/>
            <person name="Pagani I."/>
            <person name="Teshima H."/>
            <person name="Detter J.C."/>
            <person name="Tapia R."/>
            <person name="Han C."/>
            <person name="Land M."/>
            <person name="Hauser L."/>
            <person name="Markowitz V."/>
            <person name="Cheng J.-F."/>
            <person name="Hugenholtz P."/>
            <person name="Woyke T."/>
            <person name="Wu D."/>
            <person name="Gronow S."/>
            <person name="Wellnitz S."/>
            <person name="Brambilla E."/>
            <person name="Klenk H.-P."/>
            <person name="Eisen J.A."/>
        </authorList>
    </citation>
    <scope>NUCLEOTIDE SEQUENCE [LARGE SCALE GENOMIC DNA]</scope>
    <source>
        <strain evidence="2">DSM 12168 / CIP 105900 / DD5/3</strain>
    </source>
</reference>
<organism evidence="1 2">
    <name type="scientific">Treponema brennaborense (strain DSM 12168 / CIP 105900 / DD5/3)</name>
    <dbReference type="NCBI Taxonomy" id="906968"/>
    <lineage>
        <taxon>Bacteria</taxon>
        <taxon>Pseudomonadati</taxon>
        <taxon>Spirochaetota</taxon>
        <taxon>Spirochaetia</taxon>
        <taxon>Spirochaetales</taxon>
        <taxon>Treponemataceae</taxon>
        <taxon>Treponema</taxon>
    </lineage>
</organism>
<gene>
    <name evidence="1" type="ordered locus">Trebr_0436</name>
</gene>
<evidence type="ECO:0000313" key="2">
    <source>
        <dbReference type="Proteomes" id="UP000006546"/>
    </source>
</evidence>
<dbReference type="KEGG" id="tbe:Trebr_0436"/>
<dbReference type="EMBL" id="CP002696">
    <property type="protein sequence ID" value="AEE15880.1"/>
    <property type="molecule type" value="Genomic_DNA"/>
</dbReference>
<accession>F4LNM6</accession>
<sequence>MRCRAAQSAYILWEKIERICCIEQVFLKKLAVYGAAGSVDSLEIMENLSSFEQAILAILSDSCENKNAVLAAGTALAAGHASGIKSAASAAGTPLAATIASAISVPVSVPHNRALCKTGRPLPHNRALCKTERRSAYDSAVSRDSAFCTPPAERKIARLYLNAVAGAVAPDSPFTVYYPASNQAELIVRQTEINPSLWSERTAFARACAPVVQRLERTVAFLSYLTENGYADALPREKNDLPPAPNGIGSQWRCYRSLSKELICDLCFFRQSIISLKGDPADIFIDPAHCR</sequence>
<dbReference type="HOGENOM" id="CLU_956265_0_0_12"/>
<evidence type="ECO:0000313" key="1">
    <source>
        <dbReference type="EMBL" id="AEE15880.1"/>
    </source>
</evidence>
<keyword evidence="2" id="KW-1185">Reference proteome</keyword>
<protein>
    <submittedName>
        <fullName evidence="1">Uncharacterized protein</fullName>
    </submittedName>
</protein>
<proteinExistence type="predicted"/>
<name>F4LNM6_TREBD</name>
<dbReference type="AlphaFoldDB" id="F4LNM6"/>
<dbReference type="Proteomes" id="UP000006546">
    <property type="component" value="Chromosome"/>
</dbReference>